<evidence type="ECO:0000313" key="1">
    <source>
        <dbReference type="EMBL" id="MPN49334.1"/>
    </source>
</evidence>
<name>A0A645ILZ2_9ZZZZ</name>
<gene>
    <name evidence="1" type="ORF">SDC9_196952</name>
</gene>
<dbReference type="EMBL" id="VSSQ01112477">
    <property type="protein sequence ID" value="MPN49334.1"/>
    <property type="molecule type" value="Genomic_DNA"/>
</dbReference>
<proteinExistence type="predicted"/>
<accession>A0A645ILZ2</accession>
<dbReference type="AlphaFoldDB" id="A0A645ILZ2"/>
<sequence length="52" mass="5798">MEALSKGGRVQDLKVNFNKAVKVPVSMVENGEELKERILNSVDAHHCKAVYD</sequence>
<comment type="caution">
    <text evidence="1">The sequence shown here is derived from an EMBL/GenBank/DDBJ whole genome shotgun (WGS) entry which is preliminary data.</text>
</comment>
<protein>
    <submittedName>
        <fullName evidence="1">Uncharacterized protein</fullName>
    </submittedName>
</protein>
<organism evidence="1">
    <name type="scientific">bioreactor metagenome</name>
    <dbReference type="NCBI Taxonomy" id="1076179"/>
    <lineage>
        <taxon>unclassified sequences</taxon>
        <taxon>metagenomes</taxon>
        <taxon>ecological metagenomes</taxon>
    </lineage>
</organism>
<reference evidence="1" key="1">
    <citation type="submission" date="2019-08" db="EMBL/GenBank/DDBJ databases">
        <authorList>
            <person name="Kucharzyk K."/>
            <person name="Murdoch R.W."/>
            <person name="Higgins S."/>
            <person name="Loffler F."/>
        </authorList>
    </citation>
    <scope>NUCLEOTIDE SEQUENCE</scope>
</reference>